<comment type="caution">
    <text evidence="2">The sequence shown here is derived from an EMBL/GenBank/DDBJ whole genome shotgun (WGS) entry which is preliminary data.</text>
</comment>
<dbReference type="Gene3D" id="3.40.50.300">
    <property type="entry name" value="P-loop containing nucleotide triphosphate hydrolases"/>
    <property type="match status" value="1"/>
</dbReference>
<dbReference type="PANTHER" id="PTHR13696:SF99">
    <property type="entry name" value="COBYRINIC ACID AC-DIAMIDE SYNTHASE"/>
    <property type="match status" value="1"/>
</dbReference>
<dbReference type="InterPro" id="IPR050678">
    <property type="entry name" value="DNA_Partitioning_ATPase"/>
</dbReference>
<accession>A0A7C4HFR4</accession>
<evidence type="ECO:0000313" key="2">
    <source>
        <dbReference type="EMBL" id="HGM58828.1"/>
    </source>
</evidence>
<protein>
    <submittedName>
        <fullName evidence="2">ParA family protein</fullName>
    </submittedName>
</protein>
<feature type="domain" description="AAA" evidence="1">
    <location>
        <begin position="12"/>
        <end position="193"/>
    </location>
</feature>
<dbReference type="PANTHER" id="PTHR13696">
    <property type="entry name" value="P-LOOP CONTAINING NUCLEOSIDE TRIPHOSPHATE HYDROLASE"/>
    <property type="match status" value="1"/>
</dbReference>
<sequence>MVYCLKPVFLGIVAYKGGVGKTTLSTLLGVGLSFFMNKKVLLIDLDPQANLTEVFLTRLVFNNIVIEAERKNKVFSLDFFLRPDREPVIVSVRETRNNLYILPSHYKFMRTLELLNIPVDIAITARARLGELAERYGFEHIILDLPPQMYYLVTPIASISTDYILSPASKGAFNDIAIYYMLQTFYEATKTLRRSRSLNKYLGVVLTKFFVNERRNIEIITDRINKLVNKFINDEKLVDPDKTIYPETVFKTVVFYNPVLNKLRGVIVGKTPYIIRVFNKYYKGFKHRPYYDRLIENTRELINELNERIDYFAGIESKYSG</sequence>
<dbReference type="EMBL" id="DTBJ01000033">
    <property type="protein sequence ID" value="HGM58828.1"/>
    <property type="molecule type" value="Genomic_DNA"/>
</dbReference>
<dbReference type="InterPro" id="IPR027417">
    <property type="entry name" value="P-loop_NTPase"/>
</dbReference>
<dbReference type="CDD" id="cd02042">
    <property type="entry name" value="ParAB_family"/>
    <property type="match status" value="1"/>
</dbReference>
<organism evidence="2">
    <name type="scientific">Staphylothermus marinus</name>
    <dbReference type="NCBI Taxonomy" id="2280"/>
    <lineage>
        <taxon>Archaea</taxon>
        <taxon>Thermoproteota</taxon>
        <taxon>Thermoprotei</taxon>
        <taxon>Desulfurococcales</taxon>
        <taxon>Desulfurococcaceae</taxon>
        <taxon>Staphylothermus</taxon>
    </lineage>
</organism>
<gene>
    <name evidence="2" type="ORF">ENU14_04510</name>
</gene>
<dbReference type="InterPro" id="IPR025669">
    <property type="entry name" value="AAA_dom"/>
</dbReference>
<dbReference type="Pfam" id="PF13614">
    <property type="entry name" value="AAA_31"/>
    <property type="match status" value="1"/>
</dbReference>
<dbReference type="SUPFAM" id="SSF52540">
    <property type="entry name" value="P-loop containing nucleoside triphosphate hydrolases"/>
    <property type="match status" value="1"/>
</dbReference>
<name>A0A7C4HFR4_STAMA</name>
<proteinExistence type="predicted"/>
<dbReference type="AlphaFoldDB" id="A0A7C4HFR4"/>
<evidence type="ECO:0000259" key="1">
    <source>
        <dbReference type="Pfam" id="PF13614"/>
    </source>
</evidence>
<reference evidence="2" key="1">
    <citation type="journal article" date="2020" name="mSystems">
        <title>Genome- and Community-Level Interaction Insights into Carbon Utilization and Element Cycling Functions of Hydrothermarchaeota in Hydrothermal Sediment.</title>
        <authorList>
            <person name="Zhou Z."/>
            <person name="Liu Y."/>
            <person name="Xu W."/>
            <person name="Pan J."/>
            <person name="Luo Z.H."/>
            <person name="Li M."/>
        </authorList>
    </citation>
    <scope>NUCLEOTIDE SEQUENCE [LARGE SCALE GENOMIC DNA]</scope>
    <source>
        <strain evidence="2">SpSt-642</strain>
    </source>
</reference>